<sequence>MKGWSTPQDEAIKPFYQRKDELTVHCGVVMLGHRAFIPAKLTIDRLRTIFARYGVPAQVVTDNGPQFTSAEFQLFLKTNGIKHITTAPFHPATNGQAERFVQSFKHAMKCEKQSASQLKTNMAKFLLAYRNTPHSTTGESPSVLFLGRPLRTRLDLVKPDLQRKVMNRQIDQAGRKGHSPTRQLSIGQTVMARNYSGKDKWLPGIVRAQTGSLSYEIKLRASSVKVNDQSDDTAEPHPELGETGQNIATAEEIVAEPDIELATNPPVVQQQEAGRATTGSEQRYPTRSHQPPERSINRKELFINDYVSENDIDILAMTETWLRYHFYHVTRKNARGGGVVLIDKYENTLKETLQQHAPQKRRIITLRPLSPCNAHNQKVLFSTVDKLLHRKFL</sequence>
<keyword evidence="3" id="KW-1185">Reference proteome</keyword>
<feature type="region of interest" description="Disordered" evidence="1">
    <location>
        <begin position="261"/>
        <end position="297"/>
    </location>
</feature>
<dbReference type="Pfam" id="PF00665">
    <property type="entry name" value="rve"/>
    <property type="match status" value="1"/>
</dbReference>
<proteinExistence type="predicted"/>
<feature type="compositionally biased region" description="Polar residues" evidence="1">
    <location>
        <begin position="266"/>
        <end position="289"/>
    </location>
</feature>
<dbReference type="GO" id="GO:0003676">
    <property type="term" value="F:nucleic acid binding"/>
    <property type="evidence" value="ECO:0007669"/>
    <property type="project" value="InterPro"/>
</dbReference>
<protein>
    <submittedName>
        <fullName evidence="2">PREDICTED: uncharacterized protein K02A2.6-like</fullName>
    </submittedName>
</protein>
<dbReference type="GO" id="GO:0015074">
    <property type="term" value="P:DNA integration"/>
    <property type="evidence" value="ECO:0007669"/>
    <property type="project" value="InterPro"/>
</dbReference>
<dbReference type="InterPro" id="IPR012337">
    <property type="entry name" value="RNaseH-like_sf"/>
</dbReference>
<dbReference type="EMBL" id="CACRXK020029234">
    <property type="protein sequence ID" value="CAB4041966.1"/>
    <property type="molecule type" value="Genomic_DNA"/>
</dbReference>
<dbReference type="OrthoDB" id="5983179at2759"/>
<dbReference type="InterPro" id="IPR001584">
    <property type="entry name" value="Integrase_cat-core"/>
</dbReference>
<dbReference type="Gene3D" id="3.30.420.10">
    <property type="entry name" value="Ribonuclease H-like superfamily/Ribonuclease H"/>
    <property type="match status" value="1"/>
</dbReference>
<evidence type="ECO:0000313" key="2">
    <source>
        <dbReference type="EMBL" id="CAB4041966.1"/>
    </source>
</evidence>
<comment type="caution">
    <text evidence="2">The sequence shown here is derived from an EMBL/GenBank/DDBJ whole genome shotgun (WGS) entry which is preliminary data.</text>
</comment>
<dbReference type="PANTHER" id="PTHR37984">
    <property type="entry name" value="PROTEIN CBG26694"/>
    <property type="match status" value="1"/>
</dbReference>
<accession>A0A6S7K8J8</accession>
<dbReference type="InterPro" id="IPR036397">
    <property type="entry name" value="RNaseH_sf"/>
</dbReference>
<dbReference type="Proteomes" id="UP001152795">
    <property type="component" value="Unassembled WGS sequence"/>
</dbReference>
<dbReference type="SUPFAM" id="SSF53098">
    <property type="entry name" value="Ribonuclease H-like"/>
    <property type="match status" value="1"/>
</dbReference>
<evidence type="ECO:0000256" key="1">
    <source>
        <dbReference type="SAM" id="MobiDB-lite"/>
    </source>
</evidence>
<reference evidence="2" key="1">
    <citation type="submission" date="2020-04" db="EMBL/GenBank/DDBJ databases">
        <authorList>
            <person name="Alioto T."/>
            <person name="Alioto T."/>
            <person name="Gomez Garrido J."/>
        </authorList>
    </citation>
    <scope>NUCLEOTIDE SEQUENCE</scope>
    <source>
        <strain evidence="2">A484AB</strain>
    </source>
</reference>
<feature type="non-terminal residue" evidence="2">
    <location>
        <position position="1"/>
    </location>
</feature>
<feature type="region of interest" description="Disordered" evidence="1">
    <location>
        <begin position="225"/>
        <end position="245"/>
    </location>
</feature>
<dbReference type="PANTHER" id="PTHR37984:SF5">
    <property type="entry name" value="PROTEIN NYNRIN-LIKE"/>
    <property type="match status" value="1"/>
</dbReference>
<dbReference type="PROSITE" id="PS50994">
    <property type="entry name" value="INTEGRASE"/>
    <property type="match status" value="1"/>
</dbReference>
<dbReference type="InterPro" id="IPR050951">
    <property type="entry name" value="Retrovirus_Pol_polyprotein"/>
</dbReference>
<gene>
    <name evidence="2" type="ORF">PACLA_8A046421</name>
</gene>
<organism evidence="2 3">
    <name type="scientific">Paramuricea clavata</name>
    <name type="common">Red gorgonian</name>
    <name type="synonym">Violescent sea-whip</name>
    <dbReference type="NCBI Taxonomy" id="317549"/>
    <lineage>
        <taxon>Eukaryota</taxon>
        <taxon>Metazoa</taxon>
        <taxon>Cnidaria</taxon>
        <taxon>Anthozoa</taxon>
        <taxon>Octocorallia</taxon>
        <taxon>Malacalcyonacea</taxon>
        <taxon>Plexauridae</taxon>
        <taxon>Paramuricea</taxon>
    </lineage>
</organism>
<dbReference type="AlphaFoldDB" id="A0A6S7K8J8"/>
<name>A0A6S7K8J8_PARCT</name>
<evidence type="ECO:0000313" key="3">
    <source>
        <dbReference type="Proteomes" id="UP001152795"/>
    </source>
</evidence>